<keyword evidence="2" id="KW-0812">Transmembrane</keyword>
<name>A0AAQ4DRV5_AMBAM</name>
<dbReference type="EMBL" id="JARKHS020027630">
    <property type="protein sequence ID" value="KAK8765195.1"/>
    <property type="molecule type" value="Genomic_DNA"/>
</dbReference>
<sequence length="179" mass="19885">MDRFIQNTAGGICIGSFLWNVVHSSDFEDARKKMREKMDRSFTVARFVVPMIMVLMFVGSCVIFWCIWYHRRQRFWAMQQQQQCRMPPPLAPAPGPGPVTSGATTFGHSEVNPLIPRAVTPPPPAFYPPQPATCPTEGPYANFNSAPSAQLLSGAAMPSAPREPPPPYNTYSSETKQPL</sequence>
<keyword evidence="2" id="KW-1133">Transmembrane helix</keyword>
<accession>A0AAQ4DRV5</accession>
<gene>
    <name evidence="3" type="ORF">V5799_032192</name>
</gene>
<keyword evidence="2" id="KW-0472">Membrane</keyword>
<organism evidence="3 4">
    <name type="scientific">Amblyomma americanum</name>
    <name type="common">Lone star tick</name>
    <dbReference type="NCBI Taxonomy" id="6943"/>
    <lineage>
        <taxon>Eukaryota</taxon>
        <taxon>Metazoa</taxon>
        <taxon>Ecdysozoa</taxon>
        <taxon>Arthropoda</taxon>
        <taxon>Chelicerata</taxon>
        <taxon>Arachnida</taxon>
        <taxon>Acari</taxon>
        <taxon>Parasitiformes</taxon>
        <taxon>Ixodida</taxon>
        <taxon>Ixodoidea</taxon>
        <taxon>Ixodidae</taxon>
        <taxon>Amblyomminae</taxon>
        <taxon>Amblyomma</taxon>
    </lineage>
</organism>
<comment type="caution">
    <text evidence="3">The sequence shown here is derived from an EMBL/GenBank/DDBJ whole genome shotgun (WGS) entry which is preliminary data.</text>
</comment>
<feature type="compositionally biased region" description="Polar residues" evidence="1">
    <location>
        <begin position="169"/>
        <end position="179"/>
    </location>
</feature>
<feature type="region of interest" description="Disordered" evidence="1">
    <location>
        <begin position="120"/>
        <end position="179"/>
    </location>
</feature>
<feature type="compositionally biased region" description="Polar residues" evidence="1">
    <location>
        <begin position="142"/>
        <end position="151"/>
    </location>
</feature>
<evidence type="ECO:0000256" key="1">
    <source>
        <dbReference type="SAM" id="MobiDB-lite"/>
    </source>
</evidence>
<evidence type="ECO:0000313" key="3">
    <source>
        <dbReference type="EMBL" id="KAK8765195.1"/>
    </source>
</evidence>
<feature type="compositionally biased region" description="Pro residues" evidence="1">
    <location>
        <begin position="120"/>
        <end position="132"/>
    </location>
</feature>
<evidence type="ECO:0000313" key="4">
    <source>
        <dbReference type="Proteomes" id="UP001321473"/>
    </source>
</evidence>
<dbReference type="AlphaFoldDB" id="A0AAQ4DRV5"/>
<reference evidence="3 4" key="1">
    <citation type="journal article" date="2023" name="Arcadia Sci">
        <title>De novo assembly of a long-read Amblyomma americanum tick genome.</title>
        <authorList>
            <person name="Chou S."/>
            <person name="Poskanzer K.E."/>
            <person name="Rollins M."/>
            <person name="Thuy-Boun P.S."/>
        </authorList>
    </citation>
    <scope>NUCLEOTIDE SEQUENCE [LARGE SCALE GENOMIC DNA]</scope>
    <source>
        <strain evidence="3">F_SG_1</strain>
        <tissue evidence="3">Salivary glands</tissue>
    </source>
</reference>
<feature type="transmembrane region" description="Helical" evidence="2">
    <location>
        <begin position="48"/>
        <end position="69"/>
    </location>
</feature>
<keyword evidence="4" id="KW-1185">Reference proteome</keyword>
<protein>
    <submittedName>
        <fullName evidence="3">Uncharacterized protein</fullName>
    </submittedName>
</protein>
<proteinExistence type="predicted"/>
<dbReference type="Proteomes" id="UP001321473">
    <property type="component" value="Unassembled WGS sequence"/>
</dbReference>
<evidence type="ECO:0000256" key="2">
    <source>
        <dbReference type="SAM" id="Phobius"/>
    </source>
</evidence>